<name>A0A0C1ND67_9CYAN</name>
<dbReference type="Gene3D" id="3.30.870.10">
    <property type="entry name" value="Endonuclease Chain A"/>
    <property type="match status" value="1"/>
</dbReference>
<evidence type="ECO:0000256" key="1">
    <source>
        <dbReference type="SAM" id="Coils"/>
    </source>
</evidence>
<dbReference type="Proteomes" id="UP000029738">
    <property type="component" value="Unassembled WGS sequence"/>
</dbReference>
<evidence type="ECO:0000313" key="3">
    <source>
        <dbReference type="EMBL" id="KAF3886677.1"/>
    </source>
</evidence>
<dbReference type="InterPro" id="IPR001736">
    <property type="entry name" value="PLipase_D/transphosphatidylase"/>
</dbReference>
<comment type="caution">
    <text evidence="4">The sequence shown here is derived from an EMBL/GenBank/DDBJ whole genome shotgun (WGS) entry which is preliminary data.</text>
</comment>
<dbReference type="GO" id="GO:0006793">
    <property type="term" value="P:phosphorus metabolic process"/>
    <property type="evidence" value="ECO:0007669"/>
    <property type="project" value="UniProtKB-ARBA"/>
</dbReference>
<proteinExistence type="predicted"/>
<dbReference type="InterPro" id="IPR025202">
    <property type="entry name" value="PLD-like_dom"/>
</dbReference>
<reference evidence="3" key="2">
    <citation type="submission" date="2019-11" db="EMBL/GenBank/DDBJ databases">
        <title>Improved Assembly of Tolypothrix boutellei genome.</title>
        <authorList>
            <person name="Sarangi A.N."/>
            <person name="Mukherjee M."/>
            <person name="Ghosh S."/>
            <person name="Singh D."/>
            <person name="Das A."/>
            <person name="Kant S."/>
            <person name="Prusty A."/>
            <person name="Tripathy S."/>
        </authorList>
    </citation>
    <scope>NUCLEOTIDE SEQUENCE</scope>
    <source>
        <strain evidence="3">VB521301</strain>
    </source>
</reference>
<dbReference type="RefSeq" id="WP_038074526.1">
    <property type="nucleotide sequence ID" value="NZ_JHEG04000001.1"/>
</dbReference>
<dbReference type="STRING" id="1479485.DA73_0219445"/>
<gene>
    <name evidence="4" type="ORF">DA73_0219445</name>
    <name evidence="3" type="ORF">DA73_0400015225</name>
</gene>
<organism evidence="4">
    <name type="scientific">Tolypothrix bouteillei VB521301</name>
    <dbReference type="NCBI Taxonomy" id="1479485"/>
    <lineage>
        <taxon>Bacteria</taxon>
        <taxon>Bacillati</taxon>
        <taxon>Cyanobacteriota</taxon>
        <taxon>Cyanophyceae</taxon>
        <taxon>Nostocales</taxon>
        <taxon>Tolypothrichaceae</taxon>
        <taxon>Tolypothrix</taxon>
    </lineage>
</organism>
<dbReference type="GO" id="GO:0003824">
    <property type="term" value="F:catalytic activity"/>
    <property type="evidence" value="ECO:0007669"/>
    <property type="project" value="InterPro"/>
</dbReference>
<evidence type="ECO:0000313" key="5">
    <source>
        <dbReference type="Proteomes" id="UP000029738"/>
    </source>
</evidence>
<protein>
    <recommendedName>
        <fullName evidence="2">PLD phosphodiesterase domain-containing protein</fullName>
    </recommendedName>
</protein>
<evidence type="ECO:0000313" key="4">
    <source>
        <dbReference type="EMBL" id="KIE10686.1"/>
    </source>
</evidence>
<sequence length="693" mass="79870">MKYNKKILNIVEYTSIAGSAIGTVAAIATQQAVYAVAPLTLALSFNVINRNRFQQRLQQQVKTTDTAVQNQLQSLKQKIQTLPSVANLNPITQSLEQLQQQTEVLTKCLDTPVKPMEIEELREVPELNSITESLQKLEQTTKTLIQRFETRAEVQNVANLTGQLKTLEARLALVPEPVDLSEIEAKLSALETQLPQVFQISQQLQALPPSFDLSALEQRITQQQVQYDRVVQHVQAEIKRLSEITAIANQHIDNLPPVDLSRIEEAISSLRTQLSDLKQQFSSRLEPSEIERLNRAIVFTNERIDNLPPLPEPVDLSEIEQVNTKFEQLAHNFQTVNKWELEIEKLKELYIAFNQITEMRQDIENLDVSTSDLHDATWQLTNKVSKVIAQLDEYVQLFSKIPGQIEGIERLNSELEKRTELLDERTLNLSQMEDKLEDVRQVTNRLNQKTERLLNRTNNFEKMLSNLQQSTTHYAKAEDIQKMLTTLSEETTGQVNSVVEQKLAGINRLLKKIQPQYEYKLVYDRTESRALLLKATREVKERLILVCPWLHWGIRGNDGELIRYFRALLQRQSRIDIGWGHKTDMEDEDFRNSSAPTRHRFTTLFNMYSALEDLEKMEKHYPNRLKLKLLGTHEKFLVCDRSWAMLGSHNFLSSGDKSKERELGLLTNDPRIIQDLISRFDSAEDLEKTTAKV</sequence>
<reference evidence="4" key="1">
    <citation type="journal article" date="2015" name="Genome Announc.">
        <title>Draft Genome Sequence of Tolypothrix boutellei Strain VB521301.</title>
        <authorList>
            <person name="Chandrababunaidu M.M."/>
            <person name="Singh D."/>
            <person name="Sen D."/>
            <person name="Bhan S."/>
            <person name="Das S."/>
            <person name="Gupta A."/>
            <person name="Adhikary S.P."/>
            <person name="Tripathy S."/>
        </authorList>
    </citation>
    <scope>NUCLEOTIDE SEQUENCE</scope>
    <source>
        <strain evidence="4">VB521301</strain>
    </source>
</reference>
<dbReference type="EMBL" id="JHEG02000048">
    <property type="protein sequence ID" value="KIE10686.1"/>
    <property type="molecule type" value="Genomic_DNA"/>
</dbReference>
<dbReference type="Pfam" id="PF13091">
    <property type="entry name" value="PLDc_2"/>
    <property type="match status" value="1"/>
</dbReference>
<evidence type="ECO:0000259" key="2">
    <source>
        <dbReference type="PROSITE" id="PS50035"/>
    </source>
</evidence>
<dbReference type="SUPFAM" id="SSF56024">
    <property type="entry name" value="Phospholipase D/nuclease"/>
    <property type="match status" value="1"/>
</dbReference>
<keyword evidence="1" id="KW-0175">Coiled coil</keyword>
<accession>A0A0C1ND67</accession>
<dbReference type="PROSITE" id="PS50035">
    <property type="entry name" value="PLD"/>
    <property type="match status" value="1"/>
</dbReference>
<dbReference type="OrthoDB" id="465330at2"/>
<feature type="domain" description="PLD phosphodiesterase" evidence="2">
    <location>
        <begin position="633"/>
        <end position="655"/>
    </location>
</feature>
<dbReference type="AlphaFoldDB" id="A0A0C1ND67"/>
<keyword evidence="5" id="KW-1185">Reference proteome</keyword>
<dbReference type="EMBL" id="JHEG04000001">
    <property type="protein sequence ID" value="KAF3886677.1"/>
    <property type="molecule type" value="Genomic_DNA"/>
</dbReference>
<feature type="coiled-coil region" evidence="1">
    <location>
        <begin position="405"/>
        <end position="456"/>
    </location>
</feature>